<keyword evidence="3" id="KW-1185">Reference proteome</keyword>
<organism evidence="2 3">
    <name type="scientific">Heliorestis convoluta</name>
    <dbReference type="NCBI Taxonomy" id="356322"/>
    <lineage>
        <taxon>Bacteria</taxon>
        <taxon>Bacillati</taxon>
        <taxon>Bacillota</taxon>
        <taxon>Clostridia</taxon>
        <taxon>Eubacteriales</taxon>
        <taxon>Heliobacteriaceae</taxon>
        <taxon>Heliorestis</taxon>
    </lineage>
</organism>
<feature type="transmembrane region" description="Helical" evidence="1">
    <location>
        <begin position="25"/>
        <end position="48"/>
    </location>
</feature>
<reference evidence="3" key="1">
    <citation type="submission" date="2019-11" db="EMBL/GenBank/DDBJ databases">
        <title>Genome sequence of Heliorestis convoluta strain HH, an alkaliphilic and minimalistic phototrophic bacterium from a soda lake in Egypt.</title>
        <authorList>
            <person name="Dewey E.D."/>
            <person name="Stokes L.M."/>
            <person name="Burchell B.M."/>
            <person name="Shaffer K.N."/>
            <person name="Huntington A.M."/>
            <person name="Baker J.M."/>
            <person name="Nadendla S."/>
            <person name="Giglio M.G."/>
            <person name="Touchman J.W."/>
            <person name="Blankenship R.E."/>
            <person name="Madigan M.T."/>
            <person name="Sattley W.M."/>
        </authorList>
    </citation>
    <scope>NUCLEOTIDE SEQUENCE [LARGE SCALE GENOMIC DNA]</scope>
    <source>
        <strain evidence="3">HH</strain>
    </source>
</reference>
<evidence type="ECO:0000313" key="2">
    <source>
        <dbReference type="EMBL" id="QGG48413.1"/>
    </source>
</evidence>
<evidence type="ECO:0000313" key="3">
    <source>
        <dbReference type="Proteomes" id="UP000366051"/>
    </source>
</evidence>
<dbReference type="KEGG" id="hcv:FTV88_2315"/>
<name>A0A5Q2N3G9_9FIRM</name>
<accession>A0A5Q2N3G9</accession>
<evidence type="ECO:0000256" key="1">
    <source>
        <dbReference type="SAM" id="Phobius"/>
    </source>
</evidence>
<dbReference type="AlphaFoldDB" id="A0A5Q2N3G9"/>
<dbReference type="Proteomes" id="UP000366051">
    <property type="component" value="Chromosome"/>
</dbReference>
<gene>
    <name evidence="2" type="ORF">FTV88_2315</name>
</gene>
<protein>
    <submittedName>
        <fullName evidence="2">Uncharacterized protein</fullName>
    </submittedName>
</protein>
<keyword evidence="1" id="KW-0812">Transmembrane</keyword>
<proteinExistence type="predicted"/>
<keyword evidence="1" id="KW-1133">Transmembrane helix</keyword>
<sequence length="50" mass="5764">MLTIMAVVIYTINYGRQQWRNGLKLAAVTTYLLALMAFTLPILLLFFLRS</sequence>
<keyword evidence="1" id="KW-0472">Membrane</keyword>
<dbReference type="EMBL" id="CP045875">
    <property type="protein sequence ID" value="QGG48413.1"/>
    <property type="molecule type" value="Genomic_DNA"/>
</dbReference>